<evidence type="ECO:0000313" key="3">
    <source>
        <dbReference type="Proteomes" id="UP001247620"/>
    </source>
</evidence>
<feature type="domain" description="Multi-ubiquitin" evidence="1">
    <location>
        <begin position="86"/>
        <end position="149"/>
    </location>
</feature>
<evidence type="ECO:0000313" key="2">
    <source>
        <dbReference type="EMBL" id="MDR6941346.1"/>
    </source>
</evidence>
<name>A0ABU1T7G9_9SPHI</name>
<reference evidence="2 3" key="1">
    <citation type="submission" date="2023-07" db="EMBL/GenBank/DDBJ databases">
        <title>Sorghum-associated microbial communities from plants grown in Nebraska, USA.</title>
        <authorList>
            <person name="Schachtman D."/>
        </authorList>
    </citation>
    <scope>NUCLEOTIDE SEQUENCE [LARGE SCALE GENOMIC DNA]</scope>
    <source>
        <strain evidence="2 3">3262</strain>
    </source>
</reference>
<evidence type="ECO:0000259" key="1">
    <source>
        <dbReference type="Pfam" id="PF14452"/>
    </source>
</evidence>
<gene>
    <name evidence="2" type="ORF">J2W55_001174</name>
</gene>
<protein>
    <recommendedName>
        <fullName evidence="1">Multi-ubiquitin domain-containing protein</fullName>
    </recommendedName>
</protein>
<keyword evidence="3" id="KW-1185">Reference proteome</keyword>
<comment type="caution">
    <text evidence="2">The sequence shown here is derived from an EMBL/GenBank/DDBJ whole genome shotgun (WGS) entry which is preliminary data.</text>
</comment>
<dbReference type="RefSeq" id="WP_310092988.1">
    <property type="nucleotide sequence ID" value="NZ_JAVDUU010000001.1"/>
</dbReference>
<accession>A0ABU1T7G9</accession>
<dbReference type="EMBL" id="JAVDUU010000001">
    <property type="protein sequence ID" value="MDR6941346.1"/>
    <property type="molecule type" value="Genomic_DNA"/>
</dbReference>
<organism evidence="2 3">
    <name type="scientific">Mucilaginibacter pocheonensis</name>
    <dbReference type="NCBI Taxonomy" id="398050"/>
    <lineage>
        <taxon>Bacteria</taxon>
        <taxon>Pseudomonadati</taxon>
        <taxon>Bacteroidota</taxon>
        <taxon>Sphingobacteriia</taxon>
        <taxon>Sphingobacteriales</taxon>
        <taxon>Sphingobacteriaceae</taxon>
        <taxon>Mucilaginibacter</taxon>
    </lineage>
</organism>
<feature type="domain" description="Multi-ubiquitin" evidence="1">
    <location>
        <begin position="17"/>
        <end position="81"/>
    </location>
</feature>
<dbReference type="Proteomes" id="UP001247620">
    <property type="component" value="Unassembled WGS sequence"/>
</dbReference>
<dbReference type="Pfam" id="PF14452">
    <property type="entry name" value="Multi_ubiq"/>
    <property type="match status" value="2"/>
</dbReference>
<proteinExistence type="predicted"/>
<dbReference type="InterPro" id="IPR027802">
    <property type="entry name" value="Multi-ubiquitin_dom"/>
</dbReference>
<sequence length="224" mass="25108">METPNKGAGLSNANILKLIIEGKSHDWKEQYILGKQVRELGQAPAESETFLAIQKPWEDELIGDDDKVDLARPGIEQFYFRPVLLLTINGKIYKWYEQFITGLEVKQLAGISVEDHLWLAIKKPWEDEKIGNEEKVDLARPGIEHFYSKPEEPKEVVITINKVEYQVKPGIHTVANLKSTGGVPSAYELEQVIAGKLTPLKDDASVEIKGGEQFVSHVRDGSSS</sequence>